<reference evidence="1 2" key="1">
    <citation type="submission" date="2023-02" db="EMBL/GenBank/DDBJ databases">
        <title>LHISI_Scaffold_Assembly.</title>
        <authorList>
            <person name="Stuart O.P."/>
            <person name="Cleave R."/>
            <person name="Magrath M.J.L."/>
            <person name="Mikheyev A.S."/>
        </authorList>
    </citation>
    <scope>NUCLEOTIDE SEQUENCE [LARGE SCALE GENOMIC DNA]</scope>
    <source>
        <strain evidence="1">Daus_M_001</strain>
        <tissue evidence="1">Leg muscle</tissue>
    </source>
</reference>
<organism evidence="1 2">
    <name type="scientific">Dryococelus australis</name>
    <dbReference type="NCBI Taxonomy" id="614101"/>
    <lineage>
        <taxon>Eukaryota</taxon>
        <taxon>Metazoa</taxon>
        <taxon>Ecdysozoa</taxon>
        <taxon>Arthropoda</taxon>
        <taxon>Hexapoda</taxon>
        <taxon>Insecta</taxon>
        <taxon>Pterygota</taxon>
        <taxon>Neoptera</taxon>
        <taxon>Polyneoptera</taxon>
        <taxon>Phasmatodea</taxon>
        <taxon>Verophasmatodea</taxon>
        <taxon>Anareolatae</taxon>
        <taxon>Phasmatidae</taxon>
        <taxon>Eurycanthinae</taxon>
        <taxon>Dryococelus</taxon>
    </lineage>
</organism>
<gene>
    <name evidence="1" type="ORF">PR048_013471</name>
</gene>
<comment type="caution">
    <text evidence="1">The sequence shown here is derived from an EMBL/GenBank/DDBJ whole genome shotgun (WGS) entry which is preliminary data.</text>
</comment>
<dbReference type="EMBL" id="JARBHB010000004">
    <property type="protein sequence ID" value="KAJ8887256.1"/>
    <property type="molecule type" value="Genomic_DNA"/>
</dbReference>
<protein>
    <submittedName>
        <fullName evidence="1">Uncharacterized protein</fullName>
    </submittedName>
</protein>
<proteinExistence type="predicted"/>
<keyword evidence="2" id="KW-1185">Reference proteome</keyword>
<name>A0ABQ9HT45_9NEOP</name>
<accession>A0ABQ9HT45</accession>
<sequence>MASIFGKDATRPADRPLGEHVLMRLMEPIFDKQEVPYSVKYTHDPSHTTILLKSNDMVLTSYQGKVTKNVLFLSTLLTGIDVDQQTEKKIPETIKFYMAHNM</sequence>
<evidence type="ECO:0000313" key="1">
    <source>
        <dbReference type="EMBL" id="KAJ8887256.1"/>
    </source>
</evidence>
<evidence type="ECO:0000313" key="2">
    <source>
        <dbReference type="Proteomes" id="UP001159363"/>
    </source>
</evidence>
<dbReference type="Proteomes" id="UP001159363">
    <property type="component" value="Chromosome X"/>
</dbReference>